<protein>
    <recommendedName>
        <fullName evidence="5 9">Uracil-DNA glycosylase</fullName>
        <shortName evidence="9">UDG</shortName>
        <ecNumber evidence="4 9">3.2.2.27</ecNumber>
    </recommendedName>
</protein>
<keyword evidence="13" id="KW-0326">Glycosidase</keyword>
<dbReference type="HAMAP" id="MF_00148">
    <property type="entry name" value="UDG"/>
    <property type="match status" value="1"/>
</dbReference>
<dbReference type="SMART" id="SM00986">
    <property type="entry name" value="UDG"/>
    <property type="match status" value="1"/>
</dbReference>
<evidence type="ECO:0000256" key="3">
    <source>
        <dbReference type="ARBA" id="ARBA00008184"/>
    </source>
</evidence>
<dbReference type="PANTHER" id="PTHR11264:SF0">
    <property type="entry name" value="URACIL-DNA GLYCOSYLASE"/>
    <property type="match status" value="1"/>
</dbReference>
<dbReference type="InterPro" id="IPR005122">
    <property type="entry name" value="Uracil-DNA_glycosylase-like"/>
</dbReference>
<dbReference type="PROSITE" id="PS00130">
    <property type="entry name" value="U_DNA_GLYCOSYLASE"/>
    <property type="match status" value="1"/>
</dbReference>
<dbReference type="CDD" id="cd10027">
    <property type="entry name" value="UDG-F1-like"/>
    <property type="match status" value="1"/>
</dbReference>
<evidence type="ECO:0000256" key="5">
    <source>
        <dbReference type="ARBA" id="ARBA00018429"/>
    </source>
</evidence>
<evidence type="ECO:0000259" key="12">
    <source>
        <dbReference type="SMART" id="SM00986"/>
    </source>
</evidence>
<evidence type="ECO:0000256" key="10">
    <source>
        <dbReference type="PROSITE-ProRule" id="PRU10072"/>
    </source>
</evidence>
<dbReference type="NCBIfam" id="NF003592">
    <property type="entry name" value="PRK05254.1-5"/>
    <property type="match status" value="1"/>
</dbReference>
<sequence length="230" mass="25746">MKQLIGNDWDERLQHIFASSSYEALRQFLNEEYATATIFPEMDDIWTALKCTPFSKTKVVILGQDPYYRPNQAHGMSFSVKPGVALPPSLRNMFKELAADLQVDAPTEGTLTGWATQGVLLLNAVLTVREGEPNSHKGKGWEVVTDEVIRQLNEKDERVVFILWGNEAKKKKALIDQSKHVIVEGVHPSPLSASRGFFGSRPYSRTNEALQEAGLAPIDWEKVSIGWPIP</sequence>
<evidence type="ECO:0000256" key="11">
    <source>
        <dbReference type="RuleBase" id="RU003780"/>
    </source>
</evidence>
<dbReference type="Gene3D" id="3.40.470.10">
    <property type="entry name" value="Uracil-DNA glycosylase-like domain"/>
    <property type="match status" value="1"/>
</dbReference>
<dbReference type="InterPro" id="IPR002043">
    <property type="entry name" value="UDG_fam1"/>
</dbReference>
<feature type="active site" description="Proton acceptor" evidence="9 10">
    <location>
        <position position="65"/>
    </location>
</feature>
<keyword evidence="9" id="KW-0963">Cytoplasm</keyword>
<dbReference type="GO" id="GO:0004844">
    <property type="term" value="F:uracil DNA N-glycosylase activity"/>
    <property type="evidence" value="ECO:0007669"/>
    <property type="project" value="UniProtKB-EC"/>
</dbReference>
<dbReference type="Pfam" id="PF03167">
    <property type="entry name" value="UDG"/>
    <property type="match status" value="1"/>
</dbReference>
<evidence type="ECO:0000256" key="2">
    <source>
        <dbReference type="ARBA" id="ARBA00002631"/>
    </source>
</evidence>
<dbReference type="NCBIfam" id="TIGR00628">
    <property type="entry name" value="ung"/>
    <property type="match status" value="1"/>
</dbReference>
<comment type="caution">
    <text evidence="13">The sequence shown here is derived from an EMBL/GenBank/DDBJ whole genome shotgun (WGS) entry which is preliminary data.</text>
</comment>
<comment type="catalytic activity">
    <reaction evidence="1 9 11">
        <text>Hydrolyzes single-stranded DNA or mismatched double-stranded DNA and polynucleotides, releasing free uracil.</text>
        <dbReference type="EC" id="3.2.2.27"/>
    </reaction>
</comment>
<evidence type="ECO:0000313" key="13">
    <source>
        <dbReference type="EMBL" id="MFD0942302.1"/>
    </source>
</evidence>
<dbReference type="NCBIfam" id="NF003591">
    <property type="entry name" value="PRK05254.1-4"/>
    <property type="match status" value="1"/>
</dbReference>
<evidence type="ECO:0000256" key="9">
    <source>
        <dbReference type="HAMAP-Rule" id="MF_00148"/>
    </source>
</evidence>
<dbReference type="NCBIfam" id="NF003589">
    <property type="entry name" value="PRK05254.1-2"/>
    <property type="match status" value="1"/>
</dbReference>
<dbReference type="EMBL" id="JBHTJF010000001">
    <property type="protein sequence ID" value="MFD0942302.1"/>
    <property type="molecule type" value="Genomic_DNA"/>
</dbReference>
<comment type="similarity">
    <text evidence="3 9 11">Belongs to the uracil-DNA glycosylase (UDG) superfamily. UNG family.</text>
</comment>
<evidence type="ECO:0000313" key="14">
    <source>
        <dbReference type="Proteomes" id="UP001596976"/>
    </source>
</evidence>
<reference evidence="14" key="1">
    <citation type="journal article" date="2019" name="Int. J. Syst. Evol. Microbiol.">
        <title>The Global Catalogue of Microorganisms (GCM) 10K type strain sequencing project: providing services to taxonomists for standard genome sequencing and annotation.</title>
        <authorList>
            <consortium name="The Broad Institute Genomics Platform"/>
            <consortium name="The Broad Institute Genome Sequencing Center for Infectious Disease"/>
            <person name="Wu L."/>
            <person name="Ma J."/>
        </authorList>
    </citation>
    <scope>NUCLEOTIDE SEQUENCE [LARGE SCALE GENOMIC DNA]</scope>
    <source>
        <strain evidence="14">CCUG 63563</strain>
    </source>
</reference>
<dbReference type="EC" id="3.2.2.27" evidence="4 9"/>
<dbReference type="SMART" id="SM00987">
    <property type="entry name" value="UreE_C"/>
    <property type="match status" value="1"/>
</dbReference>
<dbReference type="InterPro" id="IPR018085">
    <property type="entry name" value="Ura-DNA_Glyclase_AS"/>
</dbReference>
<accession>A0ABW3GUE4</accession>
<proteinExistence type="inferred from homology"/>
<organism evidence="13 14">
    <name type="scientific">Savagea faecisuis</name>
    <dbReference type="NCBI Taxonomy" id="1274803"/>
    <lineage>
        <taxon>Bacteria</taxon>
        <taxon>Bacillati</taxon>
        <taxon>Bacillota</taxon>
        <taxon>Bacilli</taxon>
        <taxon>Bacillales</taxon>
        <taxon>Caryophanaceae</taxon>
        <taxon>Savagea</taxon>
    </lineage>
</organism>
<feature type="domain" description="Uracil-DNA glycosylase-like" evidence="12">
    <location>
        <begin position="50"/>
        <end position="210"/>
    </location>
</feature>
<dbReference type="SUPFAM" id="SSF52141">
    <property type="entry name" value="Uracil-DNA glycosylase-like"/>
    <property type="match status" value="1"/>
</dbReference>
<keyword evidence="7 9" id="KW-0378">Hydrolase</keyword>
<evidence type="ECO:0000256" key="1">
    <source>
        <dbReference type="ARBA" id="ARBA00001400"/>
    </source>
</evidence>
<evidence type="ECO:0000256" key="7">
    <source>
        <dbReference type="ARBA" id="ARBA00022801"/>
    </source>
</evidence>
<comment type="function">
    <text evidence="2 9 11">Excises uracil residues from the DNA which can arise as a result of misincorporation of dUMP residues by DNA polymerase or due to deamination of cytosine.</text>
</comment>
<keyword evidence="8 9" id="KW-0234">DNA repair</keyword>
<dbReference type="InterPro" id="IPR036895">
    <property type="entry name" value="Uracil-DNA_glycosylase-like_sf"/>
</dbReference>
<gene>
    <name evidence="9" type="primary">ung</name>
    <name evidence="13" type="ORF">ACFQ0V_00675</name>
</gene>
<evidence type="ECO:0000256" key="4">
    <source>
        <dbReference type="ARBA" id="ARBA00012030"/>
    </source>
</evidence>
<dbReference type="NCBIfam" id="NF003588">
    <property type="entry name" value="PRK05254.1-1"/>
    <property type="match status" value="1"/>
</dbReference>
<evidence type="ECO:0000256" key="8">
    <source>
        <dbReference type="ARBA" id="ARBA00023204"/>
    </source>
</evidence>
<comment type="subcellular location">
    <subcellularLocation>
        <location evidence="9">Cytoplasm</location>
    </subcellularLocation>
</comment>
<dbReference type="Proteomes" id="UP001596976">
    <property type="component" value="Unassembled WGS sequence"/>
</dbReference>
<keyword evidence="14" id="KW-1185">Reference proteome</keyword>
<keyword evidence="6 9" id="KW-0227">DNA damage</keyword>
<dbReference type="PANTHER" id="PTHR11264">
    <property type="entry name" value="URACIL-DNA GLYCOSYLASE"/>
    <property type="match status" value="1"/>
</dbReference>
<dbReference type="RefSeq" id="WP_381008706.1">
    <property type="nucleotide sequence ID" value="NZ_JBHTJF010000001.1"/>
</dbReference>
<name>A0ABW3GUE4_9BACL</name>
<evidence type="ECO:0000256" key="6">
    <source>
        <dbReference type="ARBA" id="ARBA00022763"/>
    </source>
</evidence>